<dbReference type="EMBL" id="PCDP01000076">
    <property type="protein sequence ID" value="PZM07959.1"/>
    <property type="molecule type" value="Genomic_DNA"/>
</dbReference>
<comment type="caution">
    <text evidence="1">The sequence shown here is derived from an EMBL/GenBank/DDBJ whole genome shotgun (WGS) entry which is preliminary data.</text>
</comment>
<sequence>METLGQSPFVWLEFDESGQPTKADVDALKTALAAQEFGDLVVMSHGWKNTRSDAKLLYGTLWGNTHLDQERARNTLIVGVVWPAKQYATDFDQASVNGQVAQGVPQSGGPRKLSAAEMTALFDGFEDFFGDKAEATLTMAKAALVQQITNNSAKALFSAAQNLLNTMGKGFDSELDTDAKRINKATANANEAQQILASMSSPPVFKQDRNGQAQGIGDALTSLVHGTEAAVARFLNQLTYFEMKKRSGVVGGALTIRVLSGLAPKKPVRLHLVGHSFGGRLVTAAANAWKDNPSCKLFSITLLQAAYSHNGLAANVDGTPGAFHSVIGKVAGPMVVTHTHNDSACTVAYPLASRLARDIASALGGPDDKYGAMGANGPQLLPKELVVLHQSMPIKLQSAKINSILADKFIAEHNDVTNATCGQILSDVLK</sequence>
<evidence type="ECO:0008006" key="3">
    <source>
        <dbReference type="Google" id="ProtNLM"/>
    </source>
</evidence>
<accession>A0A2W4C295</accession>
<name>A0A2W4C295_9HYPH</name>
<protein>
    <recommendedName>
        <fullName evidence="3">Serine-threonine protein kinase</fullName>
    </recommendedName>
</protein>
<dbReference type="InterPro" id="IPR029058">
    <property type="entry name" value="AB_hydrolase_fold"/>
</dbReference>
<proteinExistence type="predicted"/>
<reference evidence="1 2" key="1">
    <citation type="journal article" date="2018" name="Sci. Rep.">
        <title>Rhizobium tumorigenes sp. nov., a novel plant tumorigenic bacterium isolated from cane gall tumors on thornless blackberry.</title>
        <authorList>
            <person name="Kuzmanovi N."/>
            <person name="Smalla K."/>
            <person name="Gronow S."/>
            <person name="PuBawska J."/>
        </authorList>
    </citation>
    <scope>NUCLEOTIDE SEQUENCE [LARGE SCALE GENOMIC DNA]</scope>
    <source>
        <strain evidence="1 2">CCBAU 85046</strain>
    </source>
</reference>
<dbReference type="RefSeq" id="WP_111163998.1">
    <property type="nucleotide sequence ID" value="NZ_PCDP01000076.1"/>
</dbReference>
<keyword evidence="2" id="KW-1185">Reference proteome</keyword>
<evidence type="ECO:0000313" key="1">
    <source>
        <dbReference type="EMBL" id="PZM07959.1"/>
    </source>
</evidence>
<dbReference type="Proteomes" id="UP000248925">
    <property type="component" value="Unassembled WGS sequence"/>
</dbReference>
<gene>
    <name evidence="1" type="ORF">CPY51_29825</name>
</gene>
<evidence type="ECO:0000313" key="2">
    <source>
        <dbReference type="Proteomes" id="UP000248925"/>
    </source>
</evidence>
<dbReference type="OrthoDB" id="280053at2"/>
<dbReference type="SUPFAM" id="SSF53474">
    <property type="entry name" value="alpha/beta-Hydrolases"/>
    <property type="match status" value="1"/>
</dbReference>
<organism evidence="1 2">
    <name type="scientific">Rhizobium tubonense</name>
    <dbReference type="NCBI Taxonomy" id="484088"/>
    <lineage>
        <taxon>Bacteria</taxon>
        <taxon>Pseudomonadati</taxon>
        <taxon>Pseudomonadota</taxon>
        <taxon>Alphaproteobacteria</taxon>
        <taxon>Hyphomicrobiales</taxon>
        <taxon>Rhizobiaceae</taxon>
        <taxon>Rhizobium/Agrobacterium group</taxon>
        <taxon>Rhizobium</taxon>
    </lineage>
</organism>
<dbReference type="AlphaFoldDB" id="A0A2W4C295"/>